<accession>A0A6A6Q8W5</accession>
<evidence type="ECO:0000256" key="1">
    <source>
        <dbReference type="SAM" id="Phobius"/>
    </source>
</evidence>
<protein>
    <submittedName>
        <fullName evidence="2">Uncharacterized protein</fullName>
    </submittedName>
</protein>
<proteinExistence type="predicted"/>
<dbReference type="GO" id="GO:0000329">
    <property type="term" value="C:fungal-type vacuole membrane"/>
    <property type="evidence" value="ECO:0007669"/>
    <property type="project" value="InterPro"/>
</dbReference>
<dbReference type="EMBL" id="MU004200">
    <property type="protein sequence ID" value="KAF2488820.1"/>
    <property type="molecule type" value="Genomic_DNA"/>
</dbReference>
<dbReference type="PANTHER" id="PTHR35895:SF2">
    <property type="match status" value="1"/>
</dbReference>
<dbReference type="AlphaFoldDB" id="A0A6A6Q8W5"/>
<evidence type="ECO:0000313" key="2">
    <source>
        <dbReference type="EMBL" id="KAF2488820.1"/>
    </source>
</evidence>
<dbReference type="Pfam" id="PF12505">
    <property type="entry name" value="DUF3712"/>
    <property type="match status" value="1"/>
</dbReference>
<feature type="non-terminal residue" evidence="2">
    <location>
        <position position="1"/>
    </location>
</feature>
<organism evidence="2 3">
    <name type="scientific">Lophium mytilinum</name>
    <dbReference type="NCBI Taxonomy" id="390894"/>
    <lineage>
        <taxon>Eukaryota</taxon>
        <taxon>Fungi</taxon>
        <taxon>Dikarya</taxon>
        <taxon>Ascomycota</taxon>
        <taxon>Pezizomycotina</taxon>
        <taxon>Dothideomycetes</taxon>
        <taxon>Pleosporomycetidae</taxon>
        <taxon>Mytilinidiales</taxon>
        <taxon>Mytilinidiaceae</taxon>
        <taxon>Lophium</taxon>
    </lineage>
</organism>
<keyword evidence="1" id="KW-1133">Transmembrane helix</keyword>
<dbReference type="PANTHER" id="PTHR35895">
    <property type="entry name" value="CHROMOSOME 16, WHOLE GENOME SHOTGUN SEQUENCE"/>
    <property type="match status" value="1"/>
</dbReference>
<sequence>KPLRRRRRAYNHLKRRWYFYAAGIIIFLAIFLPILFLVIIPALAQRIINVAALPIHWVHILDPKADSVGLSFQAGLKVPIGLTVTLNPFTMSLYDKNDDGKSVTYINANLPDYKLHGNANLTVPYQVNKILDKPMFSSFMSDAVNNAEFTLKAKSLGKATANFGKLKAKVNIKKDITLKGIERFKGLGITSGQLLLPPEDDGVNFIGNLSIPNQSILTADMGNVTLNALSGDIVIGNVTMYSVYLSPGANTIKFRGVLDFTKILENLKAVYAVQAPYLQKGQVLLGVTGTATMYNGVHITYIEEVMNALRLDVP</sequence>
<reference evidence="2" key="1">
    <citation type="journal article" date="2020" name="Stud. Mycol.">
        <title>101 Dothideomycetes genomes: a test case for predicting lifestyles and emergence of pathogens.</title>
        <authorList>
            <person name="Haridas S."/>
            <person name="Albert R."/>
            <person name="Binder M."/>
            <person name="Bloem J."/>
            <person name="Labutti K."/>
            <person name="Salamov A."/>
            <person name="Andreopoulos B."/>
            <person name="Baker S."/>
            <person name="Barry K."/>
            <person name="Bills G."/>
            <person name="Bluhm B."/>
            <person name="Cannon C."/>
            <person name="Castanera R."/>
            <person name="Culley D."/>
            <person name="Daum C."/>
            <person name="Ezra D."/>
            <person name="Gonzalez J."/>
            <person name="Henrissat B."/>
            <person name="Kuo A."/>
            <person name="Liang C."/>
            <person name="Lipzen A."/>
            <person name="Lutzoni F."/>
            <person name="Magnuson J."/>
            <person name="Mondo S."/>
            <person name="Nolan M."/>
            <person name="Ohm R."/>
            <person name="Pangilinan J."/>
            <person name="Park H.-J."/>
            <person name="Ramirez L."/>
            <person name="Alfaro M."/>
            <person name="Sun H."/>
            <person name="Tritt A."/>
            <person name="Yoshinaga Y."/>
            <person name="Zwiers L.-H."/>
            <person name="Turgeon B."/>
            <person name="Goodwin S."/>
            <person name="Spatafora J."/>
            <person name="Crous P."/>
            <person name="Grigoriev I."/>
        </authorList>
    </citation>
    <scope>NUCLEOTIDE SEQUENCE</scope>
    <source>
        <strain evidence="2">CBS 269.34</strain>
    </source>
</reference>
<dbReference type="InterPro" id="IPR022185">
    <property type="entry name" value="DUF3712"/>
</dbReference>
<keyword evidence="3" id="KW-1185">Reference proteome</keyword>
<gene>
    <name evidence="2" type="ORF">BU16DRAFT_425334</name>
</gene>
<keyword evidence="1" id="KW-0472">Membrane</keyword>
<feature type="transmembrane region" description="Helical" evidence="1">
    <location>
        <begin position="20"/>
        <end position="44"/>
    </location>
</feature>
<keyword evidence="1" id="KW-0812">Transmembrane</keyword>
<dbReference type="OrthoDB" id="10039566at2759"/>
<dbReference type="Proteomes" id="UP000799750">
    <property type="component" value="Unassembled WGS sequence"/>
</dbReference>
<name>A0A6A6Q8W5_9PEZI</name>
<dbReference type="InterPro" id="IPR046368">
    <property type="entry name" value="Tag1"/>
</dbReference>
<feature type="non-terminal residue" evidence="2">
    <location>
        <position position="314"/>
    </location>
</feature>
<evidence type="ECO:0000313" key="3">
    <source>
        <dbReference type="Proteomes" id="UP000799750"/>
    </source>
</evidence>